<dbReference type="EMBL" id="VIEB01000316">
    <property type="protein sequence ID" value="TQD95394.1"/>
    <property type="molecule type" value="Genomic_DNA"/>
</dbReference>
<evidence type="ECO:0000313" key="2">
    <source>
        <dbReference type="Proteomes" id="UP000315295"/>
    </source>
</evidence>
<dbReference type="AlphaFoldDB" id="A0A540M9G4"/>
<comment type="caution">
    <text evidence="1">The sequence shown here is derived from an EMBL/GenBank/DDBJ whole genome shotgun (WGS) entry which is preliminary data.</text>
</comment>
<gene>
    <name evidence="1" type="ORF">C1H46_018989</name>
</gene>
<reference evidence="1 2" key="1">
    <citation type="journal article" date="2019" name="G3 (Bethesda)">
        <title>Sequencing of a Wild Apple (Malus baccata) Genome Unravels the Differences Between Cultivated and Wild Apple Species Regarding Disease Resistance and Cold Tolerance.</title>
        <authorList>
            <person name="Chen X."/>
        </authorList>
    </citation>
    <scope>NUCLEOTIDE SEQUENCE [LARGE SCALE GENOMIC DNA]</scope>
    <source>
        <strain evidence="2">cv. Shandingzi</strain>
        <tissue evidence="1">Leaves</tissue>
    </source>
</reference>
<accession>A0A540M9G4</accession>
<organism evidence="1 2">
    <name type="scientific">Malus baccata</name>
    <name type="common">Siberian crab apple</name>
    <name type="synonym">Pyrus baccata</name>
    <dbReference type="NCBI Taxonomy" id="106549"/>
    <lineage>
        <taxon>Eukaryota</taxon>
        <taxon>Viridiplantae</taxon>
        <taxon>Streptophyta</taxon>
        <taxon>Embryophyta</taxon>
        <taxon>Tracheophyta</taxon>
        <taxon>Spermatophyta</taxon>
        <taxon>Magnoliopsida</taxon>
        <taxon>eudicotyledons</taxon>
        <taxon>Gunneridae</taxon>
        <taxon>Pentapetalae</taxon>
        <taxon>rosids</taxon>
        <taxon>fabids</taxon>
        <taxon>Rosales</taxon>
        <taxon>Rosaceae</taxon>
        <taxon>Amygdaloideae</taxon>
        <taxon>Maleae</taxon>
        <taxon>Malus</taxon>
    </lineage>
</organism>
<sequence>MSQTASKWKNISPEVKQGLMVERAINFQINLKVLSMSDYITRLWNNQFNDWKYELHMQYKTLETYNEALTHLPYSFEHMMNECH</sequence>
<evidence type="ECO:0000313" key="1">
    <source>
        <dbReference type="EMBL" id="TQD95394.1"/>
    </source>
</evidence>
<name>A0A540M9G4_MALBA</name>
<keyword evidence="2" id="KW-1185">Reference proteome</keyword>
<protein>
    <submittedName>
        <fullName evidence="1">Uncharacterized protein</fullName>
    </submittedName>
</protein>
<dbReference type="Proteomes" id="UP000315295">
    <property type="component" value="Unassembled WGS sequence"/>
</dbReference>
<proteinExistence type="predicted"/>